<protein>
    <recommendedName>
        <fullName evidence="4">ATP/GTP-binding protein</fullName>
    </recommendedName>
</protein>
<dbReference type="Proteomes" id="UP000800981">
    <property type="component" value="Unassembled WGS sequence"/>
</dbReference>
<name>A0ABX0GUS6_9ACTN</name>
<gene>
    <name evidence="2" type="ORF">G9H71_06395</name>
</gene>
<evidence type="ECO:0000313" key="3">
    <source>
        <dbReference type="Proteomes" id="UP000800981"/>
    </source>
</evidence>
<evidence type="ECO:0008006" key="4">
    <source>
        <dbReference type="Google" id="ProtNLM"/>
    </source>
</evidence>
<evidence type="ECO:0000256" key="1">
    <source>
        <dbReference type="SAM" id="MobiDB-lite"/>
    </source>
</evidence>
<organism evidence="2 3">
    <name type="scientific">Motilibacter deserti</name>
    <dbReference type="NCBI Taxonomy" id="2714956"/>
    <lineage>
        <taxon>Bacteria</taxon>
        <taxon>Bacillati</taxon>
        <taxon>Actinomycetota</taxon>
        <taxon>Actinomycetes</taxon>
        <taxon>Motilibacterales</taxon>
        <taxon>Motilibacteraceae</taxon>
        <taxon>Motilibacter</taxon>
    </lineage>
</organism>
<sequence length="95" mass="10828">MGRRFTRREPAPRPLGPGPGADRVEELDGEEWYVRSVTGAAATKTYRCPGCDHEILPATPHQVAWPVHGGLTERRHWHSACWRARGRRRPSGRRH</sequence>
<feature type="region of interest" description="Disordered" evidence="1">
    <location>
        <begin position="1"/>
        <end position="26"/>
    </location>
</feature>
<dbReference type="EMBL" id="JAANNP010000002">
    <property type="protein sequence ID" value="NHC13409.1"/>
    <property type="molecule type" value="Genomic_DNA"/>
</dbReference>
<accession>A0ABX0GUS6</accession>
<keyword evidence="3" id="KW-1185">Reference proteome</keyword>
<reference evidence="2 3" key="1">
    <citation type="submission" date="2020-03" db="EMBL/GenBank/DDBJ databases">
        <title>Two novel Motilibacter sp.</title>
        <authorList>
            <person name="Liu S."/>
        </authorList>
    </citation>
    <scope>NUCLEOTIDE SEQUENCE [LARGE SCALE GENOMIC DNA]</scope>
    <source>
        <strain evidence="2 3">E257</strain>
    </source>
</reference>
<evidence type="ECO:0000313" key="2">
    <source>
        <dbReference type="EMBL" id="NHC13409.1"/>
    </source>
</evidence>
<dbReference type="RefSeq" id="WP_166279764.1">
    <property type="nucleotide sequence ID" value="NZ_JAANNP010000002.1"/>
</dbReference>
<proteinExistence type="predicted"/>
<comment type="caution">
    <text evidence="2">The sequence shown here is derived from an EMBL/GenBank/DDBJ whole genome shotgun (WGS) entry which is preliminary data.</text>
</comment>